<feature type="region of interest" description="Disordered" evidence="1">
    <location>
        <begin position="1"/>
        <end position="25"/>
    </location>
</feature>
<sequence>MTMSPSLPFLLVSHPSSGSSRESAVLTTLPPQPCMSTIPATVCAPPSFVKAFSVASNSWCSHSDHHQNHL</sequence>
<evidence type="ECO:0000313" key="2">
    <source>
        <dbReference type="EMBL" id="PYI34169.1"/>
    </source>
</evidence>
<dbReference type="EMBL" id="KZ825478">
    <property type="protein sequence ID" value="PYI34169.1"/>
    <property type="molecule type" value="Genomic_DNA"/>
</dbReference>
<gene>
    <name evidence="2" type="ORF">BP00DRAFT_84516</name>
</gene>
<reference evidence="2 3" key="1">
    <citation type="submission" date="2018-02" db="EMBL/GenBank/DDBJ databases">
        <title>The genomes of Aspergillus section Nigri reveals drivers in fungal speciation.</title>
        <authorList>
            <consortium name="DOE Joint Genome Institute"/>
            <person name="Vesth T.C."/>
            <person name="Nybo J."/>
            <person name="Theobald S."/>
            <person name="Brandl J."/>
            <person name="Frisvad J.C."/>
            <person name="Nielsen K.F."/>
            <person name="Lyhne E.K."/>
            <person name="Kogle M.E."/>
            <person name="Kuo A."/>
            <person name="Riley R."/>
            <person name="Clum A."/>
            <person name="Nolan M."/>
            <person name="Lipzen A."/>
            <person name="Salamov A."/>
            <person name="Henrissat B."/>
            <person name="Wiebenga A."/>
            <person name="De vries R.P."/>
            <person name="Grigoriev I.V."/>
            <person name="Mortensen U.H."/>
            <person name="Andersen M.R."/>
            <person name="Baker S.E."/>
        </authorList>
    </citation>
    <scope>NUCLEOTIDE SEQUENCE [LARGE SCALE GENOMIC DNA]</scope>
    <source>
        <strain evidence="2 3">CBS 114.80</strain>
    </source>
</reference>
<dbReference type="Proteomes" id="UP000248817">
    <property type="component" value="Unassembled WGS sequence"/>
</dbReference>
<evidence type="ECO:0000256" key="1">
    <source>
        <dbReference type="SAM" id="MobiDB-lite"/>
    </source>
</evidence>
<protein>
    <submittedName>
        <fullName evidence="2">Uncharacterized protein</fullName>
    </submittedName>
</protein>
<accession>A0A2V5IBY2</accession>
<proteinExistence type="predicted"/>
<organism evidence="2 3">
    <name type="scientific">Aspergillus indologenus CBS 114.80</name>
    <dbReference type="NCBI Taxonomy" id="1450541"/>
    <lineage>
        <taxon>Eukaryota</taxon>
        <taxon>Fungi</taxon>
        <taxon>Dikarya</taxon>
        <taxon>Ascomycota</taxon>
        <taxon>Pezizomycotina</taxon>
        <taxon>Eurotiomycetes</taxon>
        <taxon>Eurotiomycetidae</taxon>
        <taxon>Eurotiales</taxon>
        <taxon>Aspergillaceae</taxon>
        <taxon>Aspergillus</taxon>
        <taxon>Aspergillus subgen. Circumdati</taxon>
    </lineage>
</organism>
<keyword evidence="3" id="KW-1185">Reference proteome</keyword>
<name>A0A2V5IBY2_9EURO</name>
<dbReference type="AlphaFoldDB" id="A0A2V5IBY2"/>
<feature type="compositionally biased region" description="Polar residues" evidence="1">
    <location>
        <begin position="14"/>
        <end position="25"/>
    </location>
</feature>
<evidence type="ECO:0000313" key="3">
    <source>
        <dbReference type="Proteomes" id="UP000248817"/>
    </source>
</evidence>